<dbReference type="GO" id="GO:0015074">
    <property type="term" value="P:DNA integration"/>
    <property type="evidence" value="ECO:0007669"/>
    <property type="project" value="InterPro"/>
</dbReference>
<dbReference type="PROSITE" id="PS51898">
    <property type="entry name" value="TYR_RECOMBINASE"/>
    <property type="match status" value="1"/>
</dbReference>
<comment type="caution">
    <text evidence="7">The sequence shown here is derived from an EMBL/GenBank/DDBJ whole genome shotgun (WGS) entry which is preliminary data.</text>
</comment>
<dbReference type="Pfam" id="PF00589">
    <property type="entry name" value="Phage_integrase"/>
    <property type="match status" value="1"/>
</dbReference>
<comment type="similarity">
    <text evidence="1">Belongs to the 'phage' integrase family.</text>
</comment>
<dbReference type="PANTHER" id="PTHR30349">
    <property type="entry name" value="PHAGE INTEGRASE-RELATED"/>
    <property type="match status" value="1"/>
</dbReference>
<evidence type="ECO:0008006" key="9">
    <source>
        <dbReference type="Google" id="ProtNLM"/>
    </source>
</evidence>
<dbReference type="GO" id="GO:0006310">
    <property type="term" value="P:DNA recombination"/>
    <property type="evidence" value="ECO:0007669"/>
    <property type="project" value="UniProtKB-KW"/>
</dbReference>
<evidence type="ECO:0000259" key="5">
    <source>
        <dbReference type="PROSITE" id="PS51898"/>
    </source>
</evidence>
<evidence type="ECO:0000256" key="3">
    <source>
        <dbReference type="ARBA" id="ARBA00023172"/>
    </source>
</evidence>
<keyword evidence="3" id="KW-0233">DNA recombination</keyword>
<dbReference type="PANTHER" id="PTHR30349:SF41">
    <property type="entry name" value="INTEGRASE_RECOMBINASE PROTEIN MJ0367-RELATED"/>
    <property type="match status" value="1"/>
</dbReference>
<dbReference type="Gene3D" id="1.10.443.10">
    <property type="entry name" value="Intergrase catalytic core"/>
    <property type="match status" value="1"/>
</dbReference>
<dbReference type="InterPro" id="IPR013762">
    <property type="entry name" value="Integrase-like_cat_sf"/>
</dbReference>
<dbReference type="InterPro" id="IPR010998">
    <property type="entry name" value="Integrase_recombinase_N"/>
</dbReference>
<dbReference type="GO" id="GO:0003677">
    <property type="term" value="F:DNA binding"/>
    <property type="evidence" value="ECO:0007669"/>
    <property type="project" value="UniProtKB-UniRule"/>
</dbReference>
<dbReference type="EMBL" id="PDOE01000027">
    <property type="protein sequence ID" value="RKL64964.1"/>
    <property type="molecule type" value="Genomic_DNA"/>
</dbReference>
<accession>A0A3A9JVK7</accession>
<dbReference type="RefSeq" id="WP_110939029.1">
    <property type="nucleotide sequence ID" value="NZ_KZ614148.1"/>
</dbReference>
<dbReference type="InterPro" id="IPR044068">
    <property type="entry name" value="CB"/>
</dbReference>
<dbReference type="Proteomes" id="UP000281498">
    <property type="component" value="Unassembled WGS sequence"/>
</dbReference>
<evidence type="ECO:0000256" key="1">
    <source>
        <dbReference type="ARBA" id="ARBA00008857"/>
    </source>
</evidence>
<protein>
    <recommendedName>
        <fullName evidence="9">Integrase</fullName>
    </recommendedName>
</protein>
<feature type="domain" description="Core-binding (CB)" evidence="6">
    <location>
        <begin position="43"/>
        <end position="136"/>
    </location>
</feature>
<evidence type="ECO:0000256" key="2">
    <source>
        <dbReference type="ARBA" id="ARBA00023125"/>
    </source>
</evidence>
<gene>
    <name evidence="7" type="ORF">CR203_23435</name>
</gene>
<dbReference type="Gene3D" id="1.10.150.130">
    <property type="match status" value="1"/>
</dbReference>
<reference evidence="7 8" key="1">
    <citation type="submission" date="2017-10" db="EMBL/GenBank/DDBJ databases">
        <title>Bacillus sp. nov., a halophilic bacterium isolated from a Keqin Lake.</title>
        <authorList>
            <person name="Wang H."/>
        </authorList>
    </citation>
    <scope>NUCLEOTIDE SEQUENCE [LARGE SCALE GENOMIC DNA]</scope>
    <source>
        <strain evidence="7 8">KCTC 13187</strain>
    </source>
</reference>
<evidence type="ECO:0000313" key="8">
    <source>
        <dbReference type="Proteomes" id="UP000281498"/>
    </source>
</evidence>
<evidence type="ECO:0000256" key="4">
    <source>
        <dbReference type="PROSITE-ProRule" id="PRU01248"/>
    </source>
</evidence>
<keyword evidence="8" id="KW-1185">Reference proteome</keyword>
<dbReference type="AlphaFoldDB" id="A0A3A9JVK7"/>
<dbReference type="InterPro" id="IPR025269">
    <property type="entry name" value="SAM-like_dom"/>
</dbReference>
<feature type="domain" description="Tyr recombinase" evidence="5">
    <location>
        <begin position="156"/>
        <end position="343"/>
    </location>
</feature>
<organism evidence="7 8">
    <name type="scientific">Salipaludibacillus neizhouensis</name>
    <dbReference type="NCBI Taxonomy" id="885475"/>
    <lineage>
        <taxon>Bacteria</taxon>
        <taxon>Bacillati</taxon>
        <taxon>Bacillota</taxon>
        <taxon>Bacilli</taxon>
        <taxon>Bacillales</taxon>
        <taxon>Bacillaceae</taxon>
    </lineage>
</organism>
<dbReference type="InterPro" id="IPR050090">
    <property type="entry name" value="Tyrosine_recombinase_XerCD"/>
</dbReference>
<evidence type="ECO:0000259" key="6">
    <source>
        <dbReference type="PROSITE" id="PS51900"/>
    </source>
</evidence>
<dbReference type="PROSITE" id="PS51900">
    <property type="entry name" value="CB"/>
    <property type="match status" value="1"/>
</dbReference>
<sequence length="363" mass="42562">MPIKIQSEANYDAVCLDLGITIDELVEFSKNKHNYSVGPIKCLSTLQVIEEFTLNLKEMYSANRRSVETLKTYMNFIERLKKFIEKQYPTLLISEINENHLHELLSTSVPRKGNKLSTRTLNKYLAIIRKMLEFSFERGYVGKDLRYKFQIGKTKTLPRYLSDSQIEKVLDLALQKTYGYRKRAMLYFLLGTGCRVSEATNLKVQDFNTDTGLIFIRNGKGNKERYIPIYDEVKDTILRYLKMSGIPKWDYDCKGYLFSNDEGMNREKKILDRSVQYLVRGIFDELDIGKDFTVHSFRHTFAVGCLKSGMRLEYLMQILGHENPETTKIYTELMPHDLKDEAMKYYPFPFEKLANDIFIEENE</sequence>
<name>A0A3A9JVK7_9BACI</name>
<dbReference type="SUPFAM" id="SSF56349">
    <property type="entry name" value="DNA breaking-rejoining enzymes"/>
    <property type="match status" value="1"/>
</dbReference>
<dbReference type="OrthoDB" id="9766545at2"/>
<keyword evidence="2 4" id="KW-0238">DNA-binding</keyword>
<dbReference type="Pfam" id="PF13102">
    <property type="entry name" value="Phage_int_SAM_5"/>
    <property type="match status" value="1"/>
</dbReference>
<dbReference type="InterPro" id="IPR002104">
    <property type="entry name" value="Integrase_catalytic"/>
</dbReference>
<evidence type="ECO:0000313" key="7">
    <source>
        <dbReference type="EMBL" id="RKL64964.1"/>
    </source>
</evidence>
<proteinExistence type="inferred from homology"/>
<dbReference type="InterPro" id="IPR011010">
    <property type="entry name" value="DNA_brk_join_enz"/>
</dbReference>